<evidence type="ECO:0000313" key="3">
    <source>
        <dbReference type="Proteomes" id="UP001251528"/>
    </source>
</evidence>
<evidence type="ECO:0000256" key="1">
    <source>
        <dbReference type="SAM" id="MobiDB-lite"/>
    </source>
</evidence>
<reference evidence="2" key="1">
    <citation type="submission" date="2023-06" db="EMBL/GenBank/DDBJ databases">
        <title>Conoideocrella luteorostrata (Hypocreales: Clavicipitaceae), a potential biocontrol fungus for elongate hemlock scale in United States Christmas tree production areas.</title>
        <authorList>
            <person name="Barrett H."/>
            <person name="Lovett B."/>
            <person name="Macias A.M."/>
            <person name="Stajich J.E."/>
            <person name="Kasson M.T."/>
        </authorList>
    </citation>
    <scope>NUCLEOTIDE SEQUENCE</scope>
    <source>
        <strain evidence="2">ARSEF 14590</strain>
    </source>
</reference>
<sequence>MMTRSITIRRKQRAKTLAPVSESVPGTAPDTPQHTNESLLAVPYSETSESEPPVQITPPNIQPTTTTAPSGPPSPTKAVSTTSSIYPTSADHTVQPPESTHSLILSPFPPQEPRRQSVPSMAGSKRSSVYAVAEVWEDIYGSSGTAYEPGPEYELPAYLGPHIIGSERDEDQPAVLFAVPLLPIQDATPERVRKAPSFRKSSKCAEKDFIATPSKKKRNFWSPFRFGRNSNVLSNEQKERSPLSPQQTRTSRVNSGADTLVAEASVIMMTEESPCEETNSLAGLSTTCTICEDPTKKEGTGLLDAGETSAVVKHDLCECGPNRELCHTIVVEIPRDPEFGDEFWAKFPRKFI</sequence>
<feature type="region of interest" description="Disordered" evidence="1">
    <location>
        <begin position="1"/>
        <end position="124"/>
    </location>
</feature>
<dbReference type="EMBL" id="JASWJB010000220">
    <property type="protein sequence ID" value="KAK2593265.1"/>
    <property type="molecule type" value="Genomic_DNA"/>
</dbReference>
<dbReference type="AlphaFoldDB" id="A0AAJ0FY59"/>
<feature type="compositionally biased region" description="Polar residues" evidence="1">
    <location>
        <begin position="77"/>
        <end position="103"/>
    </location>
</feature>
<feature type="compositionally biased region" description="Low complexity" evidence="1">
    <location>
        <begin position="52"/>
        <end position="69"/>
    </location>
</feature>
<feature type="compositionally biased region" description="Polar residues" evidence="1">
    <location>
        <begin position="243"/>
        <end position="255"/>
    </location>
</feature>
<accession>A0AAJ0FY59</accession>
<name>A0AAJ0FY59_9HYPO</name>
<gene>
    <name evidence="2" type="ORF">QQS21_009030</name>
</gene>
<comment type="caution">
    <text evidence="2">The sequence shown here is derived from an EMBL/GenBank/DDBJ whole genome shotgun (WGS) entry which is preliminary data.</text>
</comment>
<keyword evidence="3" id="KW-1185">Reference proteome</keyword>
<organism evidence="2 3">
    <name type="scientific">Conoideocrella luteorostrata</name>
    <dbReference type="NCBI Taxonomy" id="1105319"/>
    <lineage>
        <taxon>Eukaryota</taxon>
        <taxon>Fungi</taxon>
        <taxon>Dikarya</taxon>
        <taxon>Ascomycota</taxon>
        <taxon>Pezizomycotina</taxon>
        <taxon>Sordariomycetes</taxon>
        <taxon>Hypocreomycetidae</taxon>
        <taxon>Hypocreales</taxon>
        <taxon>Clavicipitaceae</taxon>
        <taxon>Conoideocrella</taxon>
    </lineage>
</organism>
<protein>
    <submittedName>
        <fullName evidence="2">Uncharacterized protein</fullName>
    </submittedName>
</protein>
<evidence type="ECO:0000313" key="2">
    <source>
        <dbReference type="EMBL" id="KAK2593265.1"/>
    </source>
</evidence>
<dbReference type="Proteomes" id="UP001251528">
    <property type="component" value="Unassembled WGS sequence"/>
</dbReference>
<proteinExistence type="predicted"/>
<feature type="region of interest" description="Disordered" evidence="1">
    <location>
        <begin position="231"/>
        <end position="255"/>
    </location>
</feature>